<evidence type="ECO:0008006" key="3">
    <source>
        <dbReference type="Google" id="ProtNLM"/>
    </source>
</evidence>
<sequence>MSRVVPPAIPAGLEGLLGRFIAEMEADLATLQSMVESGDDGLPEHLHAMRGKCAMFGEDILFAELSAIDVGGRPSPERLAVIAARVADLASLDISPDA</sequence>
<protein>
    <recommendedName>
        <fullName evidence="3">HPt domain-containing protein</fullName>
    </recommendedName>
</protein>
<proteinExistence type="predicted"/>
<reference evidence="1 2" key="1">
    <citation type="submission" date="2016-04" db="EMBL/GenBank/DDBJ databases">
        <title>Draft genome sequence of freshwater magnetotactic bacteria Magnetospirillum marisnigri SP-1 and Magnetospirillum moscoviense BB-1.</title>
        <authorList>
            <person name="Koziaeva V."/>
            <person name="Dziuba M.V."/>
            <person name="Ivanov T.M."/>
            <person name="Kuznetsov B."/>
            <person name="Grouzdev D.S."/>
        </authorList>
    </citation>
    <scope>NUCLEOTIDE SEQUENCE [LARGE SCALE GENOMIC DNA]</scope>
    <source>
        <strain evidence="1 2">BB-1</strain>
    </source>
</reference>
<organism evidence="1 2">
    <name type="scientific">Magnetospirillum moscoviense</name>
    <dbReference type="NCBI Taxonomy" id="1437059"/>
    <lineage>
        <taxon>Bacteria</taxon>
        <taxon>Pseudomonadati</taxon>
        <taxon>Pseudomonadota</taxon>
        <taxon>Alphaproteobacteria</taxon>
        <taxon>Rhodospirillales</taxon>
        <taxon>Rhodospirillaceae</taxon>
        <taxon>Magnetospirillum</taxon>
    </lineage>
</organism>
<gene>
    <name evidence="1" type="ORF">A6A05_12945</name>
</gene>
<dbReference type="STRING" id="1437059.A6A05_12945"/>
<evidence type="ECO:0000313" key="1">
    <source>
        <dbReference type="EMBL" id="OAN49827.1"/>
    </source>
</evidence>
<dbReference type="RefSeq" id="WP_068501125.1">
    <property type="nucleotide sequence ID" value="NZ_LWQU01000143.1"/>
</dbReference>
<dbReference type="SUPFAM" id="SSF47226">
    <property type="entry name" value="Histidine-containing phosphotransfer domain, HPT domain"/>
    <property type="match status" value="1"/>
</dbReference>
<comment type="caution">
    <text evidence="1">The sequence shown here is derived from an EMBL/GenBank/DDBJ whole genome shotgun (WGS) entry which is preliminary data.</text>
</comment>
<dbReference type="AlphaFoldDB" id="A0A178MP75"/>
<keyword evidence="2" id="KW-1185">Reference proteome</keyword>
<dbReference type="EMBL" id="LWQU01000143">
    <property type="protein sequence ID" value="OAN49827.1"/>
    <property type="molecule type" value="Genomic_DNA"/>
</dbReference>
<dbReference type="InterPro" id="IPR036641">
    <property type="entry name" value="HPT_dom_sf"/>
</dbReference>
<evidence type="ECO:0000313" key="2">
    <source>
        <dbReference type="Proteomes" id="UP000078543"/>
    </source>
</evidence>
<name>A0A178MP75_9PROT</name>
<dbReference type="GO" id="GO:0000160">
    <property type="term" value="P:phosphorelay signal transduction system"/>
    <property type="evidence" value="ECO:0007669"/>
    <property type="project" value="InterPro"/>
</dbReference>
<accession>A0A178MP75</accession>
<dbReference type="Proteomes" id="UP000078543">
    <property type="component" value="Unassembled WGS sequence"/>
</dbReference>